<dbReference type="KEGG" id="hro:HELRODRAFT_161886"/>
<feature type="compositionally biased region" description="Low complexity" evidence="1">
    <location>
        <begin position="679"/>
        <end position="696"/>
    </location>
</feature>
<feature type="region of interest" description="Disordered" evidence="1">
    <location>
        <begin position="195"/>
        <end position="229"/>
    </location>
</feature>
<dbReference type="GeneID" id="20199351"/>
<feature type="region of interest" description="Disordered" evidence="1">
    <location>
        <begin position="581"/>
        <end position="616"/>
    </location>
</feature>
<dbReference type="Proteomes" id="UP000015101">
    <property type="component" value="Unassembled WGS sequence"/>
</dbReference>
<dbReference type="InParanoid" id="T1ES01"/>
<reference evidence="2 4" key="2">
    <citation type="journal article" date="2013" name="Nature">
        <title>Insights into bilaterian evolution from three spiralian genomes.</title>
        <authorList>
            <person name="Simakov O."/>
            <person name="Marletaz F."/>
            <person name="Cho S.J."/>
            <person name="Edsinger-Gonzales E."/>
            <person name="Havlak P."/>
            <person name="Hellsten U."/>
            <person name="Kuo D.H."/>
            <person name="Larsson T."/>
            <person name="Lv J."/>
            <person name="Arendt D."/>
            <person name="Savage R."/>
            <person name="Osoegawa K."/>
            <person name="de Jong P."/>
            <person name="Grimwood J."/>
            <person name="Chapman J.A."/>
            <person name="Shapiro H."/>
            <person name="Aerts A."/>
            <person name="Otillar R.P."/>
            <person name="Terry A.Y."/>
            <person name="Boore J.L."/>
            <person name="Grigoriev I.V."/>
            <person name="Lindberg D.R."/>
            <person name="Seaver E.C."/>
            <person name="Weisblat D.A."/>
            <person name="Putnam N.H."/>
            <person name="Rokhsar D.S."/>
        </authorList>
    </citation>
    <scope>NUCLEOTIDE SEQUENCE</scope>
</reference>
<gene>
    <name evidence="3" type="primary">20199351</name>
    <name evidence="2" type="ORF">HELRODRAFT_161886</name>
</gene>
<feature type="compositionally biased region" description="Low complexity" evidence="1">
    <location>
        <begin position="364"/>
        <end position="373"/>
    </location>
</feature>
<feature type="region of interest" description="Disordered" evidence="1">
    <location>
        <begin position="113"/>
        <end position="137"/>
    </location>
</feature>
<dbReference type="EnsemblMetazoa" id="HelroT161886">
    <property type="protein sequence ID" value="HelroP161886"/>
    <property type="gene ID" value="HelroG161886"/>
</dbReference>
<evidence type="ECO:0000256" key="1">
    <source>
        <dbReference type="SAM" id="MobiDB-lite"/>
    </source>
</evidence>
<feature type="compositionally biased region" description="Polar residues" evidence="1">
    <location>
        <begin position="32"/>
        <end position="43"/>
    </location>
</feature>
<name>T1ES01_HELRO</name>
<feature type="region of interest" description="Disordered" evidence="1">
    <location>
        <begin position="398"/>
        <end position="424"/>
    </location>
</feature>
<organism evidence="3 4">
    <name type="scientific">Helobdella robusta</name>
    <name type="common">Californian leech</name>
    <dbReference type="NCBI Taxonomy" id="6412"/>
    <lineage>
        <taxon>Eukaryota</taxon>
        <taxon>Metazoa</taxon>
        <taxon>Spiralia</taxon>
        <taxon>Lophotrochozoa</taxon>
        <taxon>Annelida</taxon>
        <taxon>Clitellata</taxon>
        <taxon>Hirudinea</taxon>
        <taxon>Rhynchobdellida</taxon>
        <taxon>Glossiphoniidae</taxon>
        <taxon>Helobdella</taxon>
    </lineage>
</organism>
<dbReference type="CTD" id="20199351"/>
<proteinExistence type="predicted"/>
<feature type="compositionally biased region" description="Acidic residues" evidence="1">
    <location>
        <begin position="599"/>
        <end position="615"/>
    </location>
</feature>
<dbReference type="EMBL" id="KB096742">
    <property type="protein sequence ID" value="ESO02596.1"/>
    <property type="molecule type" value="Genomic_DNA"/>
</dbReference>
<evidence type="ECO:0000313" key="2">
    <source>
        <dbReference type="EMBL" id="ESO02596.1"/>
    </source>
</evidence>
<feature type="compositionally biased region" description="Basic and acidic residues" evidence="1">
    <location>
        <begin position="698"/>
        <end position="723"/>
    </location>
</feature>
<reference evidence="3" key="3">
    <citation type="submission" date="2015-06" db="UniProtKB">
        <authorList>
            <consortium name="EnsemblMetazoa"/>
        </authorList>
    </citation>
    <scope>IDENTIFICATION</scope>
</reference>
<sequence>MVVLKMANMAEDSRAPLFSSPRSKSTKVPVGTPSSSTFTNPPRLSNVPEYGHSTDTLNNENCCGCSRWSCSMKKNNANMRAFNRPLLQKIVKKDLFTTDPTLVINENATTPTLAGQIQSKPNNDGEASSLSSYSTVTDSDPAADNIDYIKYYFENQKSQGLGTVQFNNNNNNTKNHMTSSPENRFLLINQNIPNYKSRAPANSPSTSYGGPQSDDSPKTISENDDGSEIISSHNAIDNRFVNLYKNLINDDNGNTMIKNSVANNEIKASKRKTSFSRNYIKRPKNYSTPKYSETKILGSKINEAPRRDKNLVNRITHSQSVSSTEGAINPPIPVIEKSSEKVSLWLQHMNRQRVLPQICERRQSQQQQHQQQHFGHIPEQQNDIEKRNLHKQRQLNQHRLYKKKHSPRTNNKRPLSNQFPNHKNSLFKKTVQTPGLQERLQQQHKEQQHVVNTTQQCPGLHRRHPHHHPNHLYHNYLNHPHHQFGVGGYDYLDHRRQHHLSHNFGIVPCNESAPIFSYSNVITDNDNNLCIINNNYFYANNKYYNIKYDDDGSNDRTRVNVDEFDETSSYGCSDGKMHFNSLDNDSDVDSGKKNNKDYDDNDDGNDDGNDDDDDGNLITADAFNGDGNLKNDNKSRCNNNDDDNFESNVLDISVIQHDPVSNYLSNCLSNNNNTTIIPTTTATNDDGSNDNNNCSTPKNKDTNQKCSHLNHEKPPPKSSNKEAGKHVNINDLLVNDHNTNVNVISSRNNINNSRRNINNCDKATTKMATSTNKRRVSKRLVQVSRYLKRKSRMNQRDKLSSSLTSVSKDVKTLAVI</sequence>
<accession>T1ES01</accession>
<feature type="region of interest" description="Disordered" evidence="1">
    <location>
        <begin position="13"/>
        <end position="45"/>
    </location>
</feature>
<dbReference type="EMBL" id="AMQM01000953">
    <property type="status" value="NOT_ANNOTATED_CDS"/>
    <property type="molecule type" value="Genomic_DNA"/>
</dbReference>
<evidence type="ECO:0000313" key="4">
    <source>
        <dbReference type="Proteomes" id="UP000015101"/>
    </source>
</evidence>
<protein>
    <submittedName>
        <fullName evidence="2 3">Uncharacterized protein</fullName>
    </submittedName>
</protein>
<feature type="compositionally biased region" description="Low complexity" evidence="1">
    <location>
        <begin position="128"/>
        <end position="137"/>
    </location>
</feature>
<reference evidence="4" key="1">
    <citation type="submission" date="2012-12" db="EMBL/GenBank/DDBJ databases">
        <authorList>
            <person name="Hellsten U."/>
            <person name="Grimwood J."/>
            <person name="Chapman J.A."/>
            <person name="Shapiro H."/>
            <person name="Aerts A."/>
            <person name="Otillar R.P."/>
            <person name="Terry A.Y."/>
            <person name="Boore J.L."/>
            <person name="Simakov O."/>
            <person name="Marletaz F."/>
            <person name="Cho S.-J."/>
            <person name="Edsinger-Gonzales E."/>
            <person name="Havlak P."/>
            <person name="Kuo D.-H."/>
            <person name="Larsson T."/>
            <person name="Lv J."/>
            <person name="Arendt D."/>
            <person name="Savage R."/>
            <person name="Osoegawa K."/>
            <person name="de Jong P."/>
            <person name="Lindberg D.R."/>
            <person name="Seaver E.C."/>
            <person name="Weisblat D.A."/>
            <person name="Putnam N.H."/>
            <person name="Grigoriev I.V."/>
            <person name="Rokhsar D.S."/>
        </authorList>
    </citation>
    <scope>NUCLEOTIDE SEQUENCE</scope>
</reference>
<evidence type="ECO:0000313" key="3">
    <source>
        <dbReference type="EnsemblMetazoa" id="HelroP161886"/>
    </source>
</evidence>
<feature type="region of interest" description="Disordered" evidence="1">
    <location>
        <begin position="360"/>
        <end position="379"/>
    </location>
</feature>
<feature type="compositionally biased region" description="Basic residues" evidence="1">
    <location>
        <begin position="399"/>
        <end position="411"/>
    </location>
</feature>
<feature type="compositionally biased region" description="Polar residues" evidence="1">
    <location>
        <begin position="195"/>
        <end position="220"/>
    </location>
</feature>
<feature type="compositionally biased region" description="Polar residues" evidence="1">
    <location>
        <begin position="412"/>
        <end position="424"/>
    </location>
</feature>
<feature type="compositionally biased region" description="Polar residues" evidence="1">
    <location>
        <begin position="113"/>
        <end position="126"/>
    </location>
</feature>
<dbReference type="AlphaFoldDB" id="T1ES01"/>
<keyword evidence="4" id="KW-1185">Reference proteome</keyword>
<feature type="compositionally biased region" description="Basic and acidic residues" evidence="1">
    <location>
        <begin position="589"/>
        <end position="598"/>
    </location>
</feature>
<feature type="region of interest" description="Disordered" evidence="1">
    <location>
        <begin position="679"/>
        <end position="723"/>
    </location>
</feature>
<dbReference type="RefSeq" id="XP_009020004.1">
    <property type="nucleotide sequence ID" value="XM_009021756.1"/>
</dbReference>
<dbReference type="HOGENOM" id="CLU_306365_0_0_1"/>